<dbReference type="AlphaFoldDB" id="A0A927I0Z8"/>
<dbReference type="GO" id="GO:0003677">
    <property type="term" value="F:DNA binding"/>
    <property type="evidence" value="ECO:0007669"/>
    <property type="project" value="InterPro"/>
</dbReference>
<dbReference type="GO" id="GO:0006355">
    <property type="term" value="P:regulation of DNA-templated transcription"/>
    <property type="evidence" value="ECO:0007669"/>
    <property type="project" value="InterPro"/>
</dbReference>
<dbReference type="InterPro" id="IPR036388">
    <property type="entry name" value="WH-like_DNA-bd_sf"/>
</dbReference>
<proteinExistence type="predicted"/>
<protein>
    <submittedName>
        <fullName evidence="3">PAS domain-containing protein</fullName>
    </submittedName>
</protein>
<reference evidence="3" key="1">
    <citation type="submission" date="2020-09" db="EMBL/GenBank/DDBJ databases">
        <title>Bosea spartocytisi sp. nov. a root nodule endophyte of Spartocytisus supranubius in the high mountain ecosystem fo the Teide National Park (Canary Islands, Spain).</title>
        <authorList>
            <person name="Pulido-Suarez L."/>
            <person name="Peix A."/>
            <person name="Igual J.M."/>
            <person name="Socas-Perez N."/>
            <person name="Velazquez E."/>
            <person name="Flores-Felix J.D."/>
            <person name="Leon-Barrios M."/>
        </authorList>
    </citation>
    <scope>NUCLEOTIDE SEQUENCE</scope>
    <source>
        <strain evidence="3">SSUT16</strain>
    </source>
</reference>
<dbReference type="InterPro" id="IPR016032">
    <property type="entry name" value="Sig_transdc_resp-reg_C-effctor"/>
</dbReference>
<evidence type="ECO:0000259" key="1">
    <source>
        <dbReference type="SMART" id="SM00091"/>
    </source>
</evidence>
<gene>
    <name evidence="3" type="ORF">IED13_14170</name>
</gene>
<evidence type="ECO:0000313" key="3">
    <source>
        <dbReference type="EMBL" id="MBD3846852.1"/>
    </source>
</evidence>
<dbReference type="InterPro" id="IPR035965">
    <property type="entry name" value="PAS-like_dom_sf"/>
</dbReference>
<dbReference type="SUPFAM" id="SSF46894">
    <property type="entry name" value="C-terminal effector domain of the bipartite response regulators"/>
    <property type="match status" value="1"/>
</dbReference>
<dbReference type="InterPro" id="IPR000792">
    <property type="entry name" value="Tscrpt_reg_LuxR_C"/>
</dbReference>
<keyword evidence="4" id="KW-1185">Reference proteome</keyword>
<organism evidence="3 4">
    <name type="scientific">Bosea spartocytisi</name>
    <dbReference type="NCBI Taxonomy" id="2773451"/>
    <lineage>
        <taxon>Bacteria</taxon>
        <taxon>Pseudomonadati</taxon>
        <taxon>Pseudomonadota</taxon>
        <taxon>Alphaproteobacteria</taxon>
        <taxon>Hyphomicrobiales</taxon>
        <taxon>Boseaceae</taxon>
        <taxon>Bosea</taxon>
    </lineage>
</organism>
<comment type="caution">
    <text evidence="3">The sequence shown here is derived from an EMBL/GenBank/DDBJ whole genome shotgun (WGS) entry which is preliminary data.</text>
</comment>
<dbReference type="Proteomes" id="UP000619295">
    <property type="component" value="Unassembled WGS sequence"/>
</dbReference>
<dbReference type="SUPFAM" id="SSF55785">
    <property type="entry name" value="PYP-like sensor domain (PAS domain)"/>
    <property type="match status" value="1"/>
</dbReference>
<dbReference type="EMBL" id="JACXWY010000007">
    <property type="protein sequence ID" value="MBD3846852.1"/>
    <property type="molecule type" value="Genomic_DNA"/>
</dbReference>
<dbReference type="Pfam" id="PF08448">
    <property type="entry name" value="PAS_4"/>
    <property type="match status" value="1"/>
</dbReference>
<evidence type="ECO:0000313" key="4">
    <source>
        <dbReference type="Proteomes" id="UP000619295"/>
    </source>
</evidence>
<dbReference type="SMART" id="SM00091">
    <property type="entry name" value="PAS"/>
    <property type="match status" value="1"/>
</dbReference>
<dbReference type="InterPro" id="IPR013656">
    <property type="entry name" value="PAS_4"/>
</dbReference>
<dbReference type="InterPro" id="IPR000014">
    <property type="entry name" value="PAS"/>
</dbReference>
<dbReference type="Gene3D" id="3.30.450.20">
    <property type="entry name" value="PAS domain"/>
    <property type="match status" value="1"/>
</dbReference>
<dbReference type="RefSeq" id="WP_191124544.1">
    <property type="nucleotide sequence ID" value="NZ_JACXWY010000007.1"/>
</dbReference>
<feature type="domain" description="PAS" evidence="1">
    <location>
        <begin position="181"/>
        <end position="248"/>
    </location>
</feature>
<evidence type="ECO:0000259" key="2">
    <source>
        <dbReference type="SMART" id="SM00421"/>
    </source>
</evidence>
<sequence>MPAPNLDTVMSAVDQLLSGAMDEEQMPAAAETLRQLFNGSKACFASVGPNPEDWVAYATNVDEALQARCFGDLAQDFVEMGFALRNIPLGQVYHDHEVYGRERLHSSRIWQEWMQPQDMHGGMACRLAENGEAFWFFDVQRGRHQEGFDREDVALLGKLYPVLRRIAEVRRHLGRVAIQRDEARGALDSLAMGIVIVDQDLRIIYANEGADEILAEPDGALSLRQGRVFARQPSDHRQFRQLVEAAAHGSRDPLGQQRSSLILRGDDRAHSLSACVMPAALSLAPAGSHSKVMIALRRLEMATDIVACSRQLFDLTETEAKFASALASGLSLTEAAAAQRVRISTARTHLARIFQKTDTRQQSQLVSLLRSADLPLRSR</sequence>
<accession>A0A927I0Z8</accession>
<dbReference type="Gene3D" id="1.10.10.10">
    <property type="entry name" value="Winged helix-like DNA-binding domain superfamily/Winged helix DNA-binding domain"/>
    <property type="match status" value="1"/>
</dbReference>
<name>A0A927I0Z8_9HYPH</name>
<feature type="domain" description="HTH luxR-type" evidence="2">
    <location>
        <begin position="312"/>
        <end position="369"/>
    </location>
</feature>
<dbReference type="SMART" id="SM00421">
    <property type="entry name" value="HTH_LUXR"/>
    <property type="match status" value="1"/>
</dbReference>